<sequence length="155" mass="18230">MTNKLLDVTKKKLYNQDFHLWLENTVKQIKRGELNLVDWENLLEELESLGKSNQRELKSRLTVLLEHLLKLVYWEEERENNVRGWKGTIIEQRKQIEALLDDSPSLKLLLEESFSTCYANARKITIVKTGLQSNRLPEESPFNLANTLEESYLLD</sequence>
<organism evidence="1 2">
    <name type="scientific">Gomphosphaeria aponina SAG 52.96 = DSM 107014</name>
    <dbReference type="NCBI Taxonomy" id="1521640"/>
    <lineage>
        <taxon>Bacteria</taxon>
        <taxon>Bacillati</taxon>
        <taxon>Cyanobacteriota</taxon>
        <taxon>Cyanophyceae</taxon>
        <taxon>Oscillatoriophycideae</taxon>
        <taxon>Chroococcales</taxon>
        <taxon>Gomphosphaeriaceae</taxon>
        <taxon>Gomphosphaeria</taxon>
    </lineage>
</organism>
<evidence type="ECO:0000313" key="2">
    <source>
        <dbReference type="Proteomes" id="UP000767446"/>
    </source>
</evidence>
<name>A0A941GWN8_9CHRO</name>
<gene>
    <name evidence="1" type="ORF">DSM107014_14730</name>
</gene>
<proteinExistence type="predicted"/>
<dbReference type="PANTHER" id="PTHR34235:SF3">
    <property type="entry name" value="SLR1203 PROTEIN"/>
    <property type="match status" value="1"/>
</dbReference>
<dbReference type="EMBL" id="JADQBC010000110">
    <property type="protein sequence ID" value="MBR8829128.1"/>
    <property type="molecule type" value="Genomic_DNA"/>
</dbReference>
<dbReference type="InterPro" id="IPR002636">
    <property type="entry name" value="DUF29"/>
</dbReference>
<dbReference type="Proteomes" id="UP000767446">
    <property type="component" value="Unassembled WGS sequence"/>
</dbReference>
<dbReference type="AlphaFoldDB" id="A0A941GWN8"/>
<evidence type="ECO:0000313" key="1">
    <source>
        <dbReference type="EMBL" id="MBR8829128.1"/>
    </source>
</evidence>
<dbReference type="Pfam" id="PF01724">
    <property type="entry name" value="DUF29"/>
    <property type="match status" value="1"/>
</dbReference>
<reference evidence="1" key="1">
    <citation type="submission" date="2021-02" db="EMBL/GenBank/DDBJ databases">
        <title>Metagenome analyses of Stigonema ocellatum DSM 106950, Chlorogloea purpurea SAG 13.99 and Gomphosphaeria aponina DSM 107014.</title>
        <authorList>
            <person name="Marter P."/>
            <person name="Huang S."/>
        </authorList>
    </citation>
    <scope>NUCLEOTIDE SEQUENCE</scope>
    <source>
        <strain evidence="1">JP213</strain>
    </source>
</reference>
<accession>A0A941GWN8</accession>
<comment type="caution">
    <text evidence="1">The sequence shown here is derived from an EMBL/GenBank/DDBJ whole genome shotgun (WGS) entry which is preliminary data.</text>
</comment>
<protein>
    <submittedName>
        <fullName evidence="1">DUF29 domain-containing protein</fullName>
    </submittedName>
</protein>
<dbReference type="Gene3D" id="1.20.1220.20">
    <property type="entry name" value="Uncharcterised protein PF01724"/>
    <property type="match status" value="1"/>
</dbReference>
<dbReference type="PANTHER" id="PTHR34235">
    <property type="entry name" value="SLR1203 PROTEIN-RELATED"/>
    <property type="match status" value="1"/>
</dbReference>